<dbReference type="AlphaFoldDB" id="A0A226X1D4"/>
<reference evidence="2" key="1">
    <citation type="submission" date="2017-01" db="EMBL/GenBank/DDBJ databases">
        <title>Genome Analysis of Deinococcus marmoris KOPRI26562.</title>
        <authorList>
            <person name="Kim J.H."/>
            <person name="Oh H.-M."/>
        </authorList>
    </citation>
    <scope>NUCLEOTIDE SEQUENCE [LARGE SCALE GENOMIC DNA]</scope>
    <source>
        <strain evidence="2">PAMC 26633</strain>
    </source>
</reference>
<name>A0A226X1D4_CABSO</name>
<dbReference type="EMBL" id="MTHB01000120">
    <property type="protein sequence ID" value="OXC76698.1"/>
    <property type="molecule type" value="Genomic_DNA"/>
</dbReference>
<proteinExistence type="predicted"/>
<dbReference type="Gene3D" id="1.10.150.610">
    <property type="match status" value="1"/>
</dbReference>
<dbReference type="Proteomes" id="UP000214720">
    <property type="component" value="Unassembled WGS sequence"/>
</dbReference>
<comment type="caution">
    <text evidence="1">The sequence shown here is derived from an EMBL/GenBank/DDBJ whole genome shotgun (WGS) entry which is preliminary data.</text>
</comment>
<gene>
    <name evidence="1" type="ORF">BSU04_20630</name>
</gene>
<organism evidence="1 2">
    <name type="scientific">Caballeronia sordidicola</name>
    <name type="common">Burkholderia sordidicola</name>
    <dbReference type="NCBI Taxonomy" id="196367"/>
    <lineage>
        <taxon>Bacteria</taxon>
        <taxon>Pseudomonadati</taxon>
        <taxon>Pseudomonadota</taxon>
        <taxon>Betaproteobacteria</taxon>
        <taxon>Burkholderiales</taxon>
        <taxon>Burkholderiaceae</taxon>
        <taxon>Caballeronia</taxon>
    </lineage>
</organism>
<protein>
    <submittedName>
        <fullName evidence="1">Uncharacterized protein</fullName>
    </submittedName>
</protein>
<evidence type="ECO:0000313" key="2">
    <source>
        <dbReference type="Proteomes" id="UP000214720"/>
    </source>
</evidence>
<evidence type="ECO:0000313" key="1">
    <source>
        <dbReference type="EMBL" id="OXC76698.1"/>
    </source>
</evidence>
<accession>A0A226X1D4</accession>
<sequence length="99" mass="11198">MTHYRQEQTAGKTALDHMDEPYIFVTGVQSVMSQLVQIRSDLVRGAGGGVHVTTHTYRCDSVEGMDRLLSDVRARRIDEIRVSESQWGARRLVINYFGA</sequence>